<reference evidence="2" key="2">
    <citation type="journal article" date="2015" name="Data Brief">
        <title>Shoot transcriptome of the giant reed, Arundo donax.</title>
        <authorList>
            <person name="Barrero R.A."/>
            <person name="Guerrero F.D."/>
            <person name="Moolhuijzen P."/>
            <person name="Goolsby J.A."/>
            <person name="Tidwell J."/>
            <person name="Bellgard S.E."/>
            <person name="Bellgard M.I."/>
        </authorList>
    </citation>
    <scope>NUCLEOTIDE SEQUENCE</scope>
    <source>
        <tissue evidence="2">Shoot tissue taken approximately 20 cm above the soil surface</tissue>
    </source>
</reference>
<evidence type="ECO:0000313" key="2">
    <source>
        <dbReference type="EMBL" id="JAE27149.1"/>
    </source>
</evidence>
<dbReference type="AlphaFoldDB" id="A0A0A9GUE2"/>
<feature type="region of interest" description="Disordered" evidence="1">
    <location>
        <begin position="1"/>
        <end position="54"/>
    </location>
</feature>
<accession>A0A0A9GUE2</accession>
<sequence length="125" mass="13606">MGQALRRTSGRVRPSSTRAPGEAPAPTAGVAGGRWWSTRRTGSTRPPGDDVTAPTKNAQVYLRNVIQVMTRCLSTWLGESLLNLEENKKWVKLLLYSGMTGRSQRSEHQNLNLGKVGAGSYLKGP</sequence>
<dbReference type="EMBL" id="GBRH01170747">
    <property type="protein sequence ID" value="JAE27149.1"/>
    <property type="molecule type" value="Transcribed_RNA"/>
</dbReference>
<protein>
    <submittedName>
        <fullName evidence="2">Uncharacterized protein</fullName>
    </submittedName>
</protein>
<proteinExistence type="predicted"/>
<evidence type="ECO:0000256" key="1">
    <source>
        <dbReference type="SAM" id="MobiDB-lite"/>
    </source>
</evidence>
<organism evidence="2">
    <name type="scientific">Arundo donax</name>
    <name type="common">Giant reed</name>
    <name type="synonym">Donax arundinaceus</name>
    <dbReference type="NCBI Taxonomy" id="35708"/>
    <lineage>
        <taxon>Eukaryota</taxon>
        <taxon>Viridiplantae</taxon>
        <taxon>Streptophyta</taxon>
        <taxon>Embryophyta</taxon>
        <taxon>Tracheophyta</taxon>
        <taxon>Spermatophyta</taxon>
        <taxon>Magnoliopsida</taxon>
        <taxon>Liliopsida</taxon>
        <taxon>Poales</taxon>
        <taxon>Poaceae</taxon>
        <taxon>PACMAD clade</taxon>
        <taxon>Arundinoideae</taxon>
        <taxon>Arundineae</taxon>
        <taxon>Arundo</taxon>
    </lineage>
</organism>
<feature type="compositionally biased region" description="Low complexity" evidence="1">
    <location>
        <begin position="33"/>
        <end position="46"/>
    </location>
</feature>
<reference evidence="2" key="1">
    <citation type="submission" date="2014-09" db="EMBL/GenBank/DDBJ databases">
        <authorList>
            <person name="Magalhaes I.L.F."/>
            <person name="Oliveira U."/>
            <person name="Santos F.R."/>
            <person name="Vidigal T.H.D.A."/>
            <person name="Brescovit A.D."/>
            <person name="Santos A.J."/>
        </authorList>
    </citation>
    <scope>NUCLEOTIDE SEQUENCE</scope>
    <source>
        <tissue evidence="2">Shoot tissue taken approximately 20 cm above the soil surface</tissue>
    </source>
</reference>
<name>A0A0A9GUE2_ARUDO</name>